<gene>
    <name evidence="1" type="ordered locus">Kcr_1156</name>
</gene>
<dbReference type="HOGENOM" id="CLU_184938_0_0_2"/>
<dbReference type="EnsemblBacteria" id="ACB07902">
    <property type="protein sequence ID" value="ACB07902"/>
    <property type="gene ID" value="Kcr_1156"/>
</dbReference>
<keyword evidence="2" id="KW-1185">Reference proteome</keyword>
<dbReference type="eggNOG" id="arCOG07440">
    <property type="taxonomic scope" value="Archaea"/>
</dbReference>
<proteinExistence type="predicted"/>
<dbReference type="AlphaFoldDB" id="B1L623"/>
<dbReference type="Proteomes" id="UP000001686">
    <property type="component" value="Chromosome"/>
</dbReference>
<organism evidence="1 2">
    <name type="scientific">Korarchaeum cryptofilum (strain OPF8)</name>
    <dbReference type="NCBI Taxonomy" id="374847"/>
    <lineage>
        <taxon>Archaea</taxon>
        <taxon>Thermoproteota</taxon>
        <taxon>Candidatus Korarchaeia</taxon>
        <taxon>Candidatus Korarchaeales</taxon>
        <taxon>Candidatus Korarchaeaceae</taxon>
        <taxon>Candidatus Korarchaeum</taxon>
    </lineage>
</organism>
<protein>
    <submittedName>
        <fullName evidence="1">Uncharacterized protein</fullName>
    </submittedName>
</protein>
<reference evidence="1 2" key="1">
    <citation type="journal article" date="2008" name="Proc. Natl. Acad. Sci. U.S.A.">
        <title>A korarchaeal genome reveals new insights into the evolution of the Archaea.</title>
        <authorList>
            <person name="Elkins J.G."/>
            <person name="Podar M."/>
            <person name="Graham D.E."/>
            <person name="Makarova K.S."/>
            <person name="Wolf Y."/>
            <person name="Randau L."/>
            <person name="Hedlund B.P."/>
            <person name="Brochier-Armanet C."/>
            <person name="Kunin V."/>
            <person name="Anderson I."/>
            <person name="Lapidus A."/>
            <person name="Goltsman E."/>
            <person name="Barry K."/>
            <person name="Koonin E.V."/>
            <person name="Hugenholtz P."/>
            <person name="Kyrpides N."/>
            <person name="Wanner G."/>
            <person name="Richardson P."/>
            <person name="Keller M."/>
            <person name="Stetter K.O."/>
        </authorList>
    </citation>
    <scope>NUCLEOTIDE SEQUENCE [LARGE SCALE GENOMIC DNA]</scope>
    <source>
        <strain evidence="2">OPF8</strain>
    </source>
</reference>
<sequence length="86" mass="9972">MSGDHKFEIQIIKQNRAMRVEKEYKERMKELYGDKIVSKFSKDAVECPIFGKTVSFLICMGCPNYVRRFKGVVHCKGEPIANPERS</sequence>
<dbReference type="OrthoDB" id="31361at2157"/>
<accession>B1L623</accession>
<dbReference type="RefSeq" id="WP_012309799.1">
    <property type="nucleotide sequence ID" value="NC_010482.1"/>
</dbReference>
<dbReference type="STRING" id="374847.Kcr_1156"/>
<dbReference type="EMBL" id="CP000968">
    <property type="protein sequence ID" value="ACB07902.1"/>
    <property type="molecule type" value="Genomic_DNA"/>
</dbReference>
<evidence type="ECO:0000313" key="1">
    <source>
        <dbReference type="EMBL" id="ACB07902.1"/>
    </source>
</evidence>
<evidence type="ECO:0000313" key="2">
    <source>
        <dbReference type="Proteomes" id="UP000001686"/>
    </source>
</evidence>
<dbReference type="InParanoid" id="B1L623"/>
<dbReference type="GeneID" id="6094433"/>
<dbReference type="KEGG" id="kcr:Kcr_1156"/>
<name>B1L623_KORCO</name>